<reference evidence="2 3" key="2">
    <citation type="journal article" date="2022" name="Mar. Drugs">
        <title>Bioassay-Guided Fractionation Leads to the Detection of Cholic Acid Generated by the Rare Thalassomonas sp.</title>
        <authorList>
            <person name="Pheiffer F."/>
            <person name="Schneider Y.K."/>
            <person name="Hansen E.H."/>
            <person name="Andersen J.H."/>
            <person name="Isaksson J."/>
            <person name="Busche T."/>
            <person name="R C."/>
            <person name="Kalinowski J."/>
            <person name="Zyl L.V."/>
            <person name="Trindade M."/>
        </authorList>
    </citation>
    <scope>NUCLEOTIDE SEQUENCE [LARGE SCALE GENOMIC DNA]</scope>
    <source>
        <strain evidence="2 3">A5K-106</strain>
    </source>
</reference>
<evidence type="ECO:0000256" key="1">
    <source>
        <dbReference type="SAM" id="SignalP"/>
    </source>
</evidence>
<gene>
    <name evidence="2" type="ORF">SG35_030530</name>
</gene>
<keyword evidence="1" id="KW-0732">Signal</keyword>
<dbReference type="KEGG" id="tact:SG35_030530"/>
<evidence type="ECO:0000313" key="2">
    <source>
        <dbReference type="EMBL" id="WDE02102.1"/>
    </source>
</evidence>
<feature type="chain" id="PRO_5042269055" evidence="1">
    <location>
        <begin position="20"/>
        <end position="277"/>
    </location>
</feature>
<accession>A0AAE9YYR6</accession>
<name>A0AAE9YYR6_9GAMM</name>
<proteinExistence type="predicted"/>
<evidence type="ECO:0000313" key="3">
    <source>
        <dbReference type="Proteomes" id="UP000032568"/>
    </source>
</evidence>
<keyword evidence="3" id="KW-1185">Reference proteome</keyword>
<reference evidence="2 3" key="1">
    <citation type="journal article" date="2015" name="Genome Announc.">
        <title>Draft Genome Sequences of Marine Isolates of Thalassomonas viridans and Thalassomonas actiniarum.</title>
        <authorList>
            <person name="Olonade I."/>
            <person name="van Zyl L.J."/>
            <person name="Trindade M."/>
        </authorList>
    </citation>
    <scope>NUCLEOTIDE SEQUENCE [LARGE SCALE GENOMIC DNA]</scope>
    <source>
        <strain evidence="2 3">A5K-106</strain>
    </source>
</reference>
<feature type="signal peptide" evidence="1">
    <location>
        <begin position="1"/>
        <end position="19"/>
    </location>
</feature>
<dbReference type="AlphaFoldDB" id="A0AAE9YYR6"/>
<organism evidence="2 3">
    <name type="scientific">Thalassomonas actiniarum</name>
    <dbReference type="NCBI Taxonomy" id="485447"/>
    <lineage>
        <taxon>Bacteria</taxon>
        <taxon>Pseudomonadati</taxon>
        <taxon>Pseudomonadota</taxon>
        <taxon>Gammaproteobacteria</taxon>
        <taxon>Alteromonadales</taxon>
        <taxon>Colwelliaceae</taxon>
        <taxon>Thalassomonas</taxon>
    </lineage>
</organism>
<dbReference type="RefSeq" id="WP_044830601.1">
    <property type="nucleotide sequence ID" value="NZ_CP059736.1"/>
</dbReference>
<dbReference type="EMBL" id="CP059736">
    <property type="protein sequence ID" value="WDE02102.1"/>
    <property type="molecule type" value="Genomic_DNA"/>
</dbReference>
<protein>
    <submittedName>
        <fullName evidence="2">Uncharacterized protein</fullName>
    </submittedName>
</protein>
<dbReference type="Proteomes" id="UP000032568">
    <property type="component" value="Chromosome pTact"/>
</dbReference>
<sequence>MKKWIFAVLSLLIIFPAIAEDIQTPPPPPPGGGSRAEICGSLQTYERVKSTCISYGYSYPTIQLRYFTNDGNNVVWRIKQAKVSDQVTDYWVIEGSIGCQGCTESLSDAEVERIGQEAAEAMAYNEHNLETRPWYTGRGTSNVSNSANWAPALLNSVFGGVAGSVSGELTKQMLANEKNKSTNDRAPIEVIYMKDSGMPIGASRHTPDGNEVVLMLKDRTGEDGRAELYWSGRVDYETAVDIGFAFKDYRWGTGREYGCRVLFTGSTDHMVPQVVCY</sequence>